<dbReference type="InterPro" id="IPR036188">
    <property type="entry name" value="FAD/NAD-bd_sf"/>
</dbReference>
<keyword evidence="3" id="KW-1185">Reference proteome</keyword>
<name>A0A2J6Q9N7_9HELO</name>
<dbReference type="PANTHER" id="PTHR13847">
    <property type="entry name" value="SARCOSINE DEHYDROGENASE-RELATED"/>
    <property type="match status" value="1"/>
</dbReference>
<accession>A0A2J6Q9N7</accession>
<reference evidence="2 3" key="1">
    <citation type="submission" date="2016-05" db="EMBL/GenBank/DDBJ databases">
        <title>A degradative enzymes factory behind the ericoid mycorrhizal symbiosis.</title>
        <authorList>
            <consortium name="DOE Joint Genome Institute"/>
            <person name="Martino E."/>
            <person name="Morin E."/>
            <person name="Grelet G."/>
            <person name="Kuo A."/>
            <person name="Kohler A."/>
            <person name="Daghino S."/>
            <person name="Barry K."/>
            <person name="Choi C."/>
            <person name="Cichocki N."/>
            <person name="Clum A."/>
            <person name="Copeland A."/>
            <person name="Hainaut M."/>
            <person name="Haridas S."/>
            <person name="Labutti K."/>
            <person name="Lindquist E."/>
            <person name="Lipzen A."/>
            <person name="Khouja H.-R."/>
            <person name="Murat C."/>
            <person name="Ohm R."/>
            <person name="Olson A."/>
            <person name="Spatafora J."/>
            <person name="Veneault-Fourrey C."/>
            <person name="Henrissat B."/>
            <person name="Grigoriev I."/>
            <person name="Martin F."/>
            <person name="Perotto S."/>
        </authorList>
    </citation>
    <scope>NUCLEOTIDE SEQUENCE [LARGE SCALE GENOMIC DNA]</scope>
    <source>
        <strain evidence="2 3">UAMH 7357</strain>
    </source>
</reference>
<organism evidence="2 3">
    <name type="scientific">Hyaloscypha hepaticicola</name>
    <dbReference type="NCBI Taxonomy" id="2082293"/>
    <lineage>
        <taxon>Eukaryota</taxon>
        <taxon>Fungi</taxon>
        <taxon>Dikarya</taxon>
        <taxon>Ascomycota</taxon>
        <taxon>Pezizomycotina</taxon>
        <taxon>Leotiomycetes</taxon>
        <taxon>Helotiales</taxon>
        <taxon>Hyaloscyphaceae</taxon>
        <taxon>Hyaloscypha</taxon>
    </lineage>
</organism>
<dbReference type="EMBL" id="KZ613476">
    <property type="protein sequence ID" value="PMD22987.1"/>
    <property type="molecule type" value="Genomic_DNA"/>
</dbReference>
<dbReference type="PANTHER" id="PTHR13847:SF284">
    <property type="entry name" value="FAD DEPENDENT OXIDOREDUCTASE DOMAIN-CONTAINING PROTEIN"/>
    <property type="match status" value="1"/>
</dbReference>
<gene>
    <name evidence="2" type="ORF">NA56DRAFT_702085</name>
</gene>
<evidence type="ECO:0000259" key="1">
    <source>
        <dbReference type="Pfam" id="PF01266"/>
    </source>
</evidence>
<evidence type="ECO:0000313" key="2">
    <source>
        <dbReference type="EMBL" id="PMD22987.1"/>
    </source>
</evidence>
<dbReference type="OrthoDB" id="429143at2759"/>
<dbReference type="Gene3D" id="3.50.50.60">
    <property type="entry name" value="FAD/NAD(P)-binding domain"/>
    <property type="match status" value="1"/>
</dbReference>
<feature type="domain" description="FAD dependent oxidoreductase" evidence="1">
    <location>
        <begin position="43"/>
        <end position="428"/>
    </location>
</feature>
<dbReference type="SUPFAM" id="SSF51905">
    <property type="entry name" value="FAD/NAD(P)-binding domain"/>
    <property type="match status" value="1"/>
</dbReference>
<dbReference type="AlphaFoldDB" id="A0A2J6Q9N7"/>
<dbReference type="Gene3D" id="3.30.9.10">
    <property type="entry name" value="D-Amino Acid Oxidase, subunit A, domain 2"/>
    <property type="match status" value="1"/>
</dbReference>
<proteinExistence type="predicted"/>
<evidence type="ECO:0000313" key="3">
    <source>
        <dbReference type="Proteomes" id="UP000235672"/>
    </source>
</evidence>
<dbReference type="GO" id="GO:0005737">
    <property type="term" value="C:cytoplasm"/>
    <property type="evidence" value="ECO:0007669"/>
    <property type="project" value="TreeGrafter"/>
</dbReference>
<dbReference type="Pfam" id="PF01266">
    <property type="entry name" value="DAO"/>
    <property type="match status" value="1"/>
</dbReference>
<sequence length="471" mass="52208">MDERAAVPVTLPRVNPTISYWQDPPDSEVADYLSSEQVPETADTIIIGSGITGSLVAWNILQSADHGSIIMLEARQACSGATGRNGGHTKAASYRSFHDNAYSLGTETAVKIARLEYDNIKAVHAFAREHNIDCDLYSGDTVDIVYDQQQWDNGVKSIEAMRKAMPELLNTVAKYTSWSKEEAREKFYVKGEECVGAISYEAGSLSAYKFVIGVLKMALKKGLELFTNTPATKVDKGEDGIWCVQTSRGVVRAKRVVLATNGYTAPLCEKFQGKIVPLRGQITAHRPGKTQPIGGLPTTYSFIYKNGYEYMIPRPQGSKYEGDIIMGGGLVMAKEEGLEEFGTTDDTTINEDISKYLTETTPRYFGSNWGKDHEDGRIRKQWTGIMGYSPDGFPFVGAVPREKNLWMAASFQGHGMVLCFMCARALVAMMSGDDEKLNSWFPEAFKVTEARLEKKFMGRLHTKPVDVEIRL</sequence>
<dbReference type="STRING" id="1745343.A0A2J6Q9N7"/>
<dbReference type="Proteomes" id="UP000235672">
    <property type="component" value="Unassembled WGS sequence"/>
</dbReference>
<protein>
    <submittedName>
        <fullName evidence="2">FAD dependent oxidoreductase</fullName>
    </submittedName>
</protein>
<dbReference type="InterPro" id="IPR006076">
    <property type="entry name" value="FAD-dep_OxRdtase"/>
</dbReference>